<reference evidence="1 2" key="1">
    <citation type="submission" date="2020-03" db="EMBL/GenBank/DDBJ databases">
        <title>Cyclobacterium plantarum sp. nov., a marine bacterium isolated from a coastal-marine wetland.</title>
        <authorList>
            <person name="Sanchez-Porro C."/>
            <person name="Ventosa A."/>
            <person name="Amoozegar M."/>
        </authorList>
    </citation>
    <scope>NUCLEOTIDE SEQUENCE [LARGE SCALE GENOMIC DNA]</scope>
    <source>
        <strain evidence="1 2">GBPx2</strain>
    </source>
</reference>
<evidence type="ECO:0000313" key="1">
    <source>
        <dbReference type="EMBL" id="NHE55728.1"/>
    </source>
</evidence>
<dbReference type="PROSITE" id="PS51257">
    <property type="entry name" value="PROKAR_LIPOPROTEIN"/>
    <property type="match status" value="1"/>
</dbReference>
<evidence type="ECO:0000313" key="2">
    <source>
        <dbReference type="Proteomes" id="UP000649799"/>
    </source>
</evidence>
<sequence length="145" mass="16132">MKSMAHFKKTNLFLILLILWGFTSCSTKITFPVSAVVPAAEPAAKIGKNKEGAYEVELNVNNLALPERLSPPKKHYLVWIDTDQGIKKLGEMSNNSGMFRNRGKAAFEASTPYRPTIILVTAENDLEINFPGSHVVLKSRPFEVK</sequence>
<accession>A0ABX0H5T9</accession>
<organism evidence="1 2">
    <name type="scientific">Cyclobacterium plantarum</name>
    <dbReference type="NCBI Taxonomy" id="2716263"/>
    <lineage>
        <taxon>Bacteria</taxon>
        <taxon>Pseudomonadati</taxon>
        <taxon>Bacteroidota</taxon>
        <taxon>Cytophagia</taxon>
        <taxon>Cytophagales</taxon>
        <taxon>Cyclobacteriaceae</taxon>
        <taxon>Cyclobacterium</taxon>
    </lineage>
</organism>
<dbReference type="Proteomes" id="UP000649799">
    <property type="component" value="Unassembled WGS sequence"/>
</dbReference>
<proteinExistence type="predicted"/>
<gene>
    <name evidence="1" type="ORF">G9Q97_02750</name>
</gene>
<dbReference type="EMBL" id="JAANYN010000001">
    <property type="protein sequence ID" value="NHE55728.1"/>
    <property type="molecule type" value="Genomic_DNA"/>
</dbReference>
<comment type="caution">
    <text evidence="1">The sequence shown here is derived from an EMBL/GenBank/DDBJ whole genome shotgun (WGS) entry which is preliminary data.</text>
</comment>
<evidence type="ECO:0008006" key="3">
    <source>
        <dbReference type="Google" id="ProtNLM"/>
    </source>
</evidence>
<protein>
    <recommendedName>
        <fullName evidence="3">Anti-sigma factor</fullName>
    </recommendedName>
</protein>
<name>A0ABX0H5T9_9BACT</name>
<keyword evidence="2" id="KW-1185">Reference proteome</keyword>